<dbReference type="Proteomes" id="UP000535937">
    <property type="component" value="Unassembled WGS sequence"/>
</dbReference>
<protein>
    <recommendedName>
        <fullName evidence="1">3-keto-alpha-glucoside-1,2-lyase/3-keto-2-hydroxy-glucal hydratase domain-containing protein</fullName>
    </recommendedName>
</protein>
<gene>
    <name evidence="2" type="ORF">FHS09_002034</name>
</gene>
<reference evidence="2 3" key="1">
    <citation type="submission" date="2020-08" db="EMBL/GenBank/DDBJ databases">
        <title>Genomic Encyclopedia of Type Strains, Phase III (KMG-III): the genomes of soil and plant-associated and newly described type strains.</title>
        <authorList>
            <person name="Whitman W."/>
        </authorList>
    </citation>
    <scope>NUCLEOTIDE SEQUENCE [LARGE SCALE GENOMIC DNA]</scope>
    <source>
        <strain evidence="2 3">CECT 8799</strain>
    </source>
</reference>
<sequence>MLYHCHGDHGAFWNTWMSCLESQVQEKDFGDFITLAGTSARAPFRQDGERSVYDPPRDFAPWRGYLHAAIEPDKPHGEWSRIDLYVVGDRSIHMINGKVVMSLSGALDKNGQLLLGSRLQIQSEAAEVEYKAIRLRLIDAFPPMLEQRAFRRQ</sequence>
<dbReference type="GO" id="GO:0016787">
    <property type="term" value="F:hydrolase activity"/>
    <property type="evidence" value="ECO:0007669"/>
    <property type="project" value="InterPro"/>
</dbReference>
<evidence type="ECO:0000313" key="3">
    <source>
        <dbReference type="Proteomes" id="UP000535937"/>
    </source>
</evidence>
<feature type="domain" description="3-keto-alpha-glucoside-1,2-lyase/3-keto-2-hydroxy-glucal hydratase" evidence="1">
    <location>
        <begin position="3"/>
        <end position="136"/>
    </location>
</feature>
<accession>A0A7W4WBG4</accession>
<evidence type="ECO:0000259" key="1">
    <source>
        <dbReference type="Pfam" id="PF06439"/>
    </source>
</evidence>
<dbReference type="EMBL" id="JACHWZ010000008">
    <property type="protein sequence ID" value="MBB3061201.1"/>
    <property type="molecule type" value="Genomic_DNA"/>
</dbReference>
<dbReference type="InterPro" id="IPR010496">
    <property type="entry name" value="AL/BT2_dom"/>
</dbReference>
<dbReference type="Gene3D" id="2.60.120.560">
    <property type="entry name" value="Exo-inulinase, domain 1"/>
    <property type="match status" value="1"/>
</dbReference>
<organism evidence="2 3">
    <name type="scientific">Microbulbifer rhizosphaerae</name>
    <dbReference type="NCBI Taxonomy" id="1562603"/>
    <lineage>
        <taxon>Bacteria</taxon>
        <taxon>Pseudomonadati</taxon>
        <taxon>Pseudomonadota</taxon>
        <taxon>Gammaproteobacteria</taxon>
        <taxon>Cellvibrionales</taxon>
        <taxon>Microbulbiferaceae</taxon>
        <taxon>Microbulbifer</taxon>
    </lineage>
</organism>
<name>A0A7W4WBG4_9GAMM</name>
<keyword evidence="3" id="KW-1185">Reference proteome</keyword>
<dbReference type="AlphaFoldDB" id="A0A7W4WBG4"/>
<comment type="caution">
    <text evidence="2">The sequence shown here is derived from an EMBL/GenBank/DDBJ whole genome shotgun (WGS) entry which is preliminary data.</text>
</comment>
<dbReference type="Pfam" id="PF06439">
    <property type="entry name" value="3keto-disac_hyd"/>
    <property type="match status" value="1"/>
</dbReference>
<evidence type="ECO:0000313" key="2">
    <source>
        <dbReference type="EMBL" id="MBB3061201.1"/>
    </source>
</evidence>
<proteinExistence type="predicted"/>